<evidence type="ECO:0000313" key="7">
    <source>
        <dbReference type="EMBL" id="WUT42007.1"/>
    </source>
</evidence>
<evidence type="ECO:0000256" key="5">
    <source>
        <dbReference type="ARBA" id="ARBA00023033"/>
    </source>
</evidence>
<keyword evidence="2" id="KW-0285">Flavoprotein</keyword>
<feature type="domain" description="FAD-binding" evidence="6">
    <location>
        <begin position="9"/>
        <end position="343"/>
    </location>
</feature>
<dbReference type="EMBL" id="CP109011">
    <property type="protein sequence ID" value="WUT42007.1"/>
    <property type="molecule type" value="Genomic_DNA"/>
</dbReference>
<dbReference type="Proteomes" id="UP001432168">
    <property type="component" value="Chromosome"/>
</dbReference>
<sequence>MPNPTPSATRVAVVGAGIGGLAAAGALLRAGLRVDVYEQEPRPREAGVGMHLGPNATRILFRLGLEEALRTLAVRPEALEVRTQDGRLLDRRPMGDTWEKEYGAPHLTVLRGDLHALLADRVPSAAVHLGAHLVSCHSADDAVRLRFADGRETSADLLVGADGAHSAVRRTVAGAEHVVLSGASALRGLVPAAQVPGLAPDTMYMWVGREVRLLVVPVDAGRQFTYVALLPATDVPAEEYWTGRGDPALLAAAFDGWHEDVTALVRASGTPGRWTLHDREPLPRWGHGRVTLLGDAAHPMLPHHGQGAGQALEDAVALAHFLDGTPESLRRYEEFRRPHTTRVQLGARGGGSQKVQASAPGGLRQVVEDTSWIHLYDVEAALVESGADA</sequence>
<accession>A0ABZ1WRD4</accession>
<dbReference type="GO" id="GO:0004497">
    <property type="term" value="F:monooxygenase activity"/>
    <property type="evidence" value="ECO:0007669"/>
    <property type="project" value="UniProtKB-KW"/>
</dbReference>
<keyword evidence="3" id="KW-0274">FAD</keyword>
<evidence type="ECO:0000259" key="6">
    <source>
        <dbReference type="Pfam" id="PF01494"/>
    </source>
</evidence>
<dbReference type="InterPro" id="IPR050493">
    <property type="entry name" value="FAD-dep_Monooxygenase_BioMet"/>
</dbReference>
<dbReference type="Pfam" id="PF01494">
    <property type="entry name" value="FAD_binding_3"/>
    <property type="match status" value="1"/>
</dbReference>
<reference evidence="7" key="1">
    <citation type="submission" date="2022-10" db="EMBL/GenBank/DDBJ databases">
        <title>The complete genomes of actinobacterial strains from the NBC collection.</title>
        <authorList>
            <person name="Joergensen T.S."/>
            <person name="Alvarez Arevalo M."/>
            <person name="Sterndorff E.B."/>
            <person name="Faurdal D."/>
            <person name="Vuksanovic O."/>
            <person name="Mourched A.-S."/>
            <person name="Charusanti P."/>
            <person name="Shaw S."/>
            <person name="Blin K."/>
            <person name="Weber T."/>
        </authorList>
    </citation>
    <scope>NUCLEOTIDE SEQUENCE</scope>
    <source>
        <strain evidence="7">NBC_00686</strain>
    </source>
</reference>
<dbReference type="RefSeq" id="WP_329260286.1">
    <property type="nucleotide sequence ID" value="NZ_CP109011.1"/>
</dbReference>
<organism evidence="7 8">
    <name type="scientific">Streptomyces pseudovenezuelae</name>
    <dbReference type="NCBI Taxonomy" id="67350"/>
    <lineage>
        <taxon>Bacteria</taxon>
        <taxon>Bacillati</taxon>
        <taxon>Actinomycetota</taxon>
        <taxon>Actinomycetes</taxon>
        <taxon>Kitasatosporales</taxon>
        <taxon>Streptomycetaceae</taxon>
        <taxon>Streptomyces</taxon>
        <taxon>Streptomyces aurantiacus group</taxon>
    </lineage>
</organism>
<dbReference type="PANTHER" id="PTHR13789:SF318">
    <property type="entry name" value="GERANYLGERANYL DIPHOSPHATE REDUCTASE"/>
    <property type="match status" value="1"/>
</dbReference>
<dbReference type="PRINTS" id="PR00420">
    <property type="entry name" value="RNGMNOXGNASE"/>
</dbReference>
<evidence type="ECO:0000256" key="4">
    <source>
        <dbReference type="ARBA" id="ARBA00023002"/>
    </source>
</evidence>
<comment type="cofactor">
    <cofactor evidence="1">
        <name>FAD</name>
        <dbReference type="ChEBI" id="CHEBI:57692"/>
    </cofactor>
</comment>
<evidence type="ECO:0000256" key="3">
    <source>
        <dbReference type="ARBA" id="ARBA00022827"/>
    </source>
</evidence>
<gene>
    <name evidence="7" type="ORF">OG929_06865</name>
</gene>
<dbReference type="InterPro" id="IPR036188">
    <property type="entry name" value="FAD/NAD-bd_sf"/>
</dbReference>
<dbReference type="SUPFAM" id="SSF54373">
    <property type="entry name" value="FAD-linked reductases, C-terminal domain"/>
    <property type="match status" value="1"/>
</dbReference>
<keyword evidence="4" id="KW-0560">Oxidoreductase</keyword>
<keyword evidence="8" id="KW-1185">Reference proteome</keyword>
<keyword evidence="5 7" id="KW-0503">Monooxygenase</keyword>
<evidence type="ECO:0000256" key="1">
    <source>
        <dbReference type="ARBA" id="ARBA00001974"/>
    </source>
</evidence>
<dbReference type="Gene3D" id="3.50.50.60">
    <property type="entry name" value="FAD/NAD(P)-binding domain"/>
    <property type="match status" value="1"/>
</dbReference>
<protein>
    <submittedName>
        <fullName evidence="7">FAD-dependent monooxygenase</fullName>
    </submittedName>
</protein>
<name>A0ABZ1WRD4_9ACTN</name>
<dbReference type="PANTHER" id="PTHR13789">
    <property type="entry name" value="MONOOXYGENASE"/>
    <property type="match status" value="1"/>
</dbReference>
<evidence type="ECO:0000256" key="2">
    <source>
        <dbReference type="ARBA" id="ARBA00022630"/>
    </source>
</evidence>
<evidence type="ECO:0000313" key="8">
    <source>
        <dbReference type="Proteomes" id="UP001432168"/>
    </source>
</evidence>
<dbReference type="SUPFAM" id="SSF51905">
    <property type="entry name" value="FAD/NAD(P)-binding domain"/>
    <property type="match status" value="1"/>
</dbReference>
<proteinExistence type="predicted"/>
<dbReference type="InterPro" id="IPR002938">
    <property type="entry name" value="FAD-bd"/>
</dbReference>